<reference evidence="7 8" key="1">
    <citation type="submission" date="2018-09" db="EMBL/GenBank/DDBJ databases">
        <authorList>
            <person name="Le Fleche-Mateos A."/>
        </authorList>
    </citation>
    <scope>NUCLEOTIDE SEQUENCE [LARGE SCALE GENOMIC DNA]</scope>
    <source>
        <strain evidence="7 8">DSM 27399</strain>
    </source>
</reference>
<comment type="caution">
    <text evidence="4">Lacks conserved residue(s) required for the propagation of feature annotation.</text>
</comment>
<dbReference type="GO" id="GO:0009279">
    <property type="term" value="C:cell outer membrane"/>
    <property type="evidence" value="ECO:0007669"/>
    <property type="project" value="UniProtKB-SubCell"/>
</dbReference>
<dbReference type="InterPro" id="IPR020889">
    <property type="entry name" value="LipoPS_assembly_LptD"/>
</dbReference>
<feature type="domain" description="LptD C-terminal" evidence="6">
    <location>
        <begin position="317"/>
        <end position="705"/>
    </location>
</feature>
<dbReference type="Pfam" id="PF04453">
    <property type="entry name" value="LptD"/>
    <property type="match status" value="1"/>
</dbReference>
<feature type="signal peptide" evidence="4">
    <location>
        <begin position="1"/>
        <end position="29"/>
    </location>
</feature>
<dbReference type="NCBIfam" id="NF002997">
    <property type="entry name" value="PRK03761.1"/>
    <property type="match status" value="1"/>
</dbReference>
<sequence length="792" mass="89649" precursor="true">MKNRRLKTRLPTMLAATIWSVLYSHGAMADLAEQCMLGVPTYDKPLVQGDPNSLPVTINADKATGNYPDSALFSGNVNIVQGNSTLDADHVQLNQIANPNQPTPTRTATATGNVRYNDNQIKLNGPKGFANLTTKDTDVQDGDYQMVGRQGRGQADKMKQRDNNRYTIMDNGTFTTCLPGDNSWSVVGSEVIQDRQEEVAEIWNARFHIGPVPVFYSPYMQLPIGNKRRSGFLIPNAKYSSNNGLGLTVPYYWNIAPNYDATITPNYMSDRGLQLQNEFRYLTVAGAGLMEFDYLGNDKKIDDQFLKDEGRTSDNSTKRWMYYWRHSGVYDQVWRFNVDYTKVSDPYYFTDFDSKYGSSTDGYSTQKFSVGYANENWDVTLASKQFQVFTDYGNQNAYRAQPQLDINYYKNDLGPFDLHLYGQAVKFTSVNPDNPEAVRTHFEPTLSLPLSNGWGSLDNEIKLMATHYQQDVPDAYFDANPNSKLRSSVNRVMPEFKTDGKMVFDRTMDWNSDYTQTLEPRVQYLYIPYRNQSSINTYDSTLLQSDYTGLFRDKSYSGLDRIASANQVASGLTTRIYDENLEERFNASAGQIYYFQPPRTGDQNSALDKSDDTGSLVWAGDTYYKINNFWGVRGGVQYDTRLDALALGDAVLEYRADSEKMIQLSYRYASPEYIQATLPNVTNPGYQDGISQVGGIASWPIADRWSIVGAYYYDTKAQQSADQLIGLQYNTCCWAVNVGYERKITNYDTTKSESKYDNKIGFNIELRGLGNNQTLGTKEMLASGILPYQRAF</sequence>
<evidence type="ECO:0000259" key="5">
    <source>
        <dbReference type="Pfam" id="PF03968"/>
    </source>
</evidence>
<keyword evidence="8" id="KW-1185">Reference proteome</keyword>
<comment type="subunit">
    <text evidence="4">Component of the lipopolysaccharide transport and assembly complex. Interacts with LptE and LptA.</text>
</comment>
<dbReference type="OrthoDB" id="9760225at2"/>
<dbReference type="EMBL" id="RAHH01000009">
    <property type="protein sequence ID" value="RJT44801.1"/>
    <property type="molecule type" value="Genomic_DNA"/>
</dbReference>
<dbReference type="AlphaFoldDB" id="A0A419NA74"/>
<keyword evidence="1 4" id="KW-0732">Signal</keyword>
<feature type="domain" description="Organic solvent tolerance-like N-terminal" evidence="5">
    <location>
        <begin position="57"/>
        <end position="198"/>
    </location>
</feature>
<evidence type="ECO:0000256" key="4">
    <source>
        <dbReference type="HAMAP-Rule" id="MF_01411"/>
    </source>
</evidence>
<evidence type="ECO:0000256" key="1">
    <source>
        <dbReference type="ARBA" id="ARBA00022729"/>
    </source>
</evidence>
<dbReference type="Proteomes" id="UP000284908">
    <property type="component" value="Unassembled WGS sequence"/>
</dbReference>
<evidence type="ECO:0000256" key="2">
    <source>
        <dbReference type="ARBA" id="ARBA00023136"/>
    </source>
</evidence>
<gene>
    <name evidence="4 7" type="primary">lptD</name>
    <name evidence="7" type="ORF">D6C13_09245</name>
</gene>
<evidence type="ECO:0000313" key="7">
    <source>
        <dbReference type="EMBL" id="RJT44801.1"/>
    </source>
</evidence>
<protein>
    <recommendedName>
        <fullName evidence="4">LPS-assembly protein LptD</fullName>
    </recommendedName>
</protein>
<proteinExistence type="inferred from homology"/>
<comment type="caution">
    <text evidence="7">The sequence shown here is derived from an EMBL/GenBank/DDBJ whole genome shotgun (WGS) entry which is preliminary data.</text>
</comment>
<dbReference type="RefSeq" id="WP_120132494.1">
    <property type="nucleotide sequence ID" value="NZ_RAHH01000009.1"/>
</dbReference>
<evidence type="ECO:0000256" key="3">
    <source>
        <dbReference type="ARBA" id="ARBA00023237"/>
    </source>
</evidence>
<dbReference type="PANTHER" id="PTHR30189">
    <property type="entry name" value="LPS-ASSEMBLY PROTEIN"/>
    <property type="match status" value="1"/>
</dbReference>
<dbReference type="GO" id="GO:0043165">
    <property type="term" value="P:Gram-negative-bacterium-type cell outer membrane assembly"/>
    <property type="evidence" value="ECO:0007669"/>
    <property type="project" value="UniProtKB-UniRule"/>
</dbReference>
<accession>A0A419NA74</accession>
<dbReference type="PANTHER" id="PTHR30189:SF1">
    <property type="entry name" value="LPS-ASSEMBLY PROTEIN LPTD"/>
    <property type="match status" value="1"/>
</dbReference>
<evidence type="ECO:0000313" key="8">
    <source>
        <dbReference type="Proteomes" id="UP000284908"/>
    </source>
</evidence>
<dbReference type="Gene3D" id="2.60.450.10">
    <property type="entry name" value="Lipopolysaccharide (LPS) transport protein A like domain"/>
    <property type="match status" value="1"/>
</dbReference>
<dbReference type="GO" id="GO:0015920">
    <property type="term" value="P:lipopolysaccharide transport"/>
    <property type="evidence" value="ECO:0007669"/>
    <property type="project" value="InterPro"/>
</dbReference>
<keyword evidence="3 4" id="KW-0998">Cell outer membrane</keyword>
<dbReference type="InterPro" id="IPR007543">
    <property type="entry name" value="LptD_C"/>
</dbReference>
<name>A0A419NA74_9GAMM</name>
<comment type="similarity">
    <text evidence="4">Belongs to the LptD family.</text>
</comment>
<dbReference type="InterPro" id="IPR050218">
    <property type="entry name" value="LptD"/>
</dbReference>
<dbReference type="Pfam" id="PF03968">
    <property type="entry name" value="LptD_N"/>
    <property type="match status" value="1"/>
</dbReference>
<keyword evidence="2 4" id="KW-0472">Membrane</keyword>
<feature type="chain" id="PRO_5019598101" description="LPS-assembly protein LptD" evidence="4">
    <location>
        <begin position="30"/>
        <end position="792"/>
    </location>
</feature>
<evidence type="ECO:0000259" key="6">
    <source>
        <dbReference type="Pfam" id="PF04453"/>
    </source>
</evidence>
<dbReference type="HAMAP" id="MF_01411">
    <property type="entry name" value="LPS_assembly_LptD"/>
    <property type="match status" value="1"/>
</dbReference>
<comment type="function">
    <text evidence="4">Together with LptE, is involved in the assembly of lipopolysaccharide (LPS) at the surface of the outer membrane.</text>
</comment>
<dbReference type="GO" id="GO:1990351">
    <property type="term" value="C:transporter complex"/>
    <property type="evidence" value="ECO:0007669"/>
    <property type="project" value="TreeGrafter"/>
</dbReference>
<organism evidence="7 8">
    <name type="scientific">Rahnella woolbedingensis</name>
    <dbReference type="NCBI Taxonomy" id="1510574"/>
    <lineage>
        <taxon>Bacteria</taxon>
        <taxon>Pseudomonadati</taxon>
        <taxon>Pseudomonadota</taxon>
        <taxon>Gammaproteobacteria</taxon>
        <taxon>Enterobacterales</taxon>
        <taxon>Yersiniaceae</taxon>
        <taxon>Rahnella</taxon>
    </lineage>
</organism>
<comment type="subcellular location">
    <subcellularLocation>
        <location evidence="4">Cell outer membrane</location>
    </subcellularLocation>
</comment>
<dbReference type="InterPro" id="IPR005653">
    <property type="entry name" value="OstA-like_N"/>
</dbReference>